<evidence type="ECO:0000313" key="2">
    <source>
        <dbReference type="EMBL" id="EKX68094.1"/>
    </source>
</evidence>
<organism evidence="2 3">
    <name type="scientific">Streptomyces ipomoeae 91-03</name>
    <dbReference type="NCBI Taxonomy" id="698759"/>
    <lineage>
        <taxon>Bacteria</taxon>
        <taxon>Bacillati</taxon>
        <taxon>Actinomycetota</taxon>
        <taxon>Actinomycetes</taxon>
        <taxon>Kitasatosporales</taxon>
        <taxon>Streptomycetaceae</taxon>
        <taxon>Streptomyces</taxon>
    </lineage>
</organism>
<accession>L1L5M7</accession>
<evidence type="ECO:0000313" key="3">
    <source>
        <dbReference type="Proteomes" id="UP000010411"/>
    </source>
</evidence>
<comment type="caution">
    <text evidence="2">The sequence shown here is derived from an EMBL/GenBank/DDBJ whole genome shotgun (WGS) entry which is preliminary data.</text>
</comment>
<protein>
    <submittedName>
        <fullName evidence="2">Uncharacterized protein</fullName>
    </submittedName>
</protein>
<dbReference type="Proteomes" id="UP000010411">
    <property type="component" value="Unassembled WGS sequence"/>
</dbReference>
<feature type="compositionally biased region" description="Polar residues" evidence="1">
    <location>
        <begin position="7"/>
        <end position="20"/>
    </location>
</feature>
<sequence length="20" mass="1906">MGLPLTSAATVSGVSSRNAS</sequence>
<name>L1L5M7_9ACTN</name>
<feature type="non-terminal residue" evidence="2">
    <location>
        <position position="20"/>
    </location>
</feature>
<dbReference type="EMBL" id="AEJC01000102">
    <property type="protein sequence ID" value="EKX68094.1"/>
    <property type="molecule type" value="Genomic_DNA"/>
</dbReference>
<gene>
    <name evidence="2" type="ORF">STRIP9103_00085</name>
</gene>
<feature type="region of interest" description="Disordered" evidence="1">
    <location>
        <begin position="1"/>
        <end position="20"/>
    </location>
</feature>
<dbReference type="AlphaFoldDB" id="L1L5M7"/>
<keyword evidence="3" id="KW-1185">Reference proteome</keyword>
<proteinExistence type="predicted"/>
<reference evidence="2 3" key="1">
    <citation type="submission" date="2012-11" db="EMBL/GenBank/DDBJ databases">
        <authorList>
            <person name="Huguet-Tapia J.C."/>
            <person name="Durkin A.S."/>
            <person name="Pettis G.S."/>
            <person name="Badger J.H."/>
        </authorList>
    </citation>
    <scope>NUCLEOTIDE SEQUENCE [LARGE SCALE GENOMIC DNA]</scope>
    <source>
        <strain evidence="2 3">91-03</strain>
    </source>
</reference>
<evidence type="ECO:0000256" key="1">
    <source>
        <dbReference type="SAM" id="MobiDB-lite"/>
    </source>
</evidence>